<name>A0A927AYF9_9BACT</name>
<dbReference type="SUPFAM" id="SSF56935">
    <property type="entry name" value="Porins"/>
    <property type="match status" value="1"/>
</dbReference>
<dbReference type="Proteomes" id="UP000653797">
    <property type="component" value="Unassembled WGS sequence"/>
</dbReference>
<dbReference type="AlphaFoldDB" id="A0A927AYF9"/>
<sequence length="482" mass="53686">MVRITTLFILFGLSIQYAIAQDSHYWSSNYGPGGLMTPGATIADTKDSGVFFYNPALLAVRPKTALEFSGSLYQYESNRIIDALGKGKDLKSVSAGVSPQMHSGSFELKNNERLVLAYALIHTHILNDRANQRQDKQMNVLNDGYSPGSEYYIGQFSEINQVSEIAGAFSAGYKLSEKLFIGASLEVPIRKQSFDIEYSGRALQNLPSGSDVIFPPLTNTESVYRVDYTQASLKPKLGVAYNQSRHHFGLLVTFPLTRIFSQGTLMSDNVVTNLRLTPTSDPVNFLANTRQEKLKTNYKTPLSIAAGYSYDFGRSQLYVAAEYFAKIDDYNVLLPRNDYFIRPDTGSANASTQALLKFKEARKSVMNVAVGISFPVKPSVMGYISARTDFSYADEKSFADEDGYISYTTNWNTYHAQLGANIRRPKFSFRPGLLLSYGTNRQYKPEINFDTPNESNLLLGNPVEAKANHLVIGLLLSYIHNL</sequence>
<accession>A0A927AYF9</accession>
<dbReference type="RefSeq" id="WP_191037588.1">
    <property type="nucleotide sequence ID" value="NZ_JACXAA010000001.1"/>
</dbReference>
<gene>
    <name evidence="1" type="ORF">IC230_03620</name>
</gene>
<keyword evidence="2" id="KW-1185">Reference proteome</keyword>
<proteinExistence type="predicted"/>
<evidence type="ECO:0000313" key="2">
    <source>
        <dbReference type="Proteomes" id="UP000653797"/>
    </source>
</evidence>
<reference evidence="1" key="1">
    <citation type="submission" date="2020-09" db="EMBL/GenBank/DDBJ databases">
        <authorList>
            <person name="Kim M.K."/>
        </authorList>
    </citation>
    <scope>NUCLEOTIDE SEQUENCE</scope>
    <source>
        <strain evidence="1">BT704</strain>
    </source>
</reference>
<protein>
    <submittedName>
        <fullName evidence="1">Uncharacterized protein</fullName>
    </submittedName>
</protein>
<dbReference type="EMBL" id="JACXAA010000001">
    <property type="protein sequence ID" value="MBD2751967.1"/>
    <property type="molecule type" value="Genomic_DNA"/>
</dbReference>
<evidence type="ECO:0000313" key="1">
    <source>
        <dbReference type="EMBL" id="MBD2751967.1"/>
    </source>
</evidence>
<organism evidence="1 2">
    <name type="scientific">Spirosoma validum</name>
    <dbReference type="NCBI Taxonomy" id="2771355"/>
    <lineage>
        <taxon>Bacteria</taxon>
        <taxon>Pseudomonadati</taxon>
        <taxon>Bacteroidota</taxon>
        <taxon>Cytophagia</taxon>
        <taxon>Cytophagales</taxon>
        <taxon>Cytophagaceae</taxon>
        <taxon>Spirosoma</taxon>
    </lineage>
</organism>
<dbReference type="Gene3D" id="2.40.160.60">
    <property type="entry name" value="Outer membrane protein transport protein (OMPP1/FadL/TodX)"/>
    <property type="match status" value="1"/>
</dbReference>
<comment type="caution">
    <text evidence="1">The sequence shown here is derived from an EMBL/GenBank/DDBJ whole genome shotgun (WGS) entry which is preliminary data.</text>
</comment>